<dbReference type="PROSITE" id="PS51774">
    <property type="entry name" value="NAB"/>
    <property type="match status" value="1"/>
</dbReference>
<comment type="caution">
    <text evidence="5">The sequence shown here is derived from an EMBL/GenBank/DDBJ whole genome shotgun (WGS) entry which is preliminary data.</text>
</comment>
<keyword evidence="1 2" id="KW-0175">Coiled coil</keyword>
<organism evidence="5 6">
    <name type="scientific">Cuscuta europaea</name>
    <name type="common">European dodder</name>
    <dbReference type="NCBI Taxonomy" id="41803"/>
    <lineage>
        <taxon>Eukaryota</taxon>
        <taxon>Viridiplantae</taxon>
        <taxon>Streptophyta</taxon>
        <taxon>Embryophyta</taxon>
        <taxon>Tracheophyta</taxon>
        <taxon>Spermatophyta</taxon>
        <taxon>Magnoliopsida</taxon>
        <taxon>eudicotyledons</taxon>
        <taxon>Gunneridae</taxon>
        <taxon>Pentapetalae</taxon>
        <taxon>asterids</taxon>
        <taxon>lamiids</taxon>
        <taxon>Solanales</taxon>
        <taxon>Convolvulaceae</taxon>
        <taxon>Cuscuteae</taxon>
        <taxon>Cuscuta</taxon>
        <taxon>Cuscuta subgen. Cuscuta</taxon>
    </lineage>
</organism>
<dbReference type="GO" id="GO:0003779">
    <property type="term" value="F:actin binding"/>
    <property type="evidence" value="ECO:0007669"/>
    <property type="project" value="InterPro"/>
</dbReference>
<dbReference type="InterPro" id="IPR011684">
    <property type="entry name" value="NAB"/>
</dbReference>
<dbReference type="PANTHER" id="PTHR47357:SF1">
    <property type="entry name" value="SPINDLE POLE BODY COMPONENT 110"/>
    <property type="match status" value="1"/>
</dbReference>
<dbReference type="Pfam" id="PF07765">
    <property type="entry name" value="KIP1"/>
    <property type="match status" value="1"/>
</dbReference>
<reference evidence="5" key="1">
    <citation type="submission" date="2022-07" db="EMBL/GenBank/DDBJ databases">
        <authorList>
            <person name="Macas J."/>
            <person name="Novak P."/>
            <person name="Neumann P."/>
        </authorList>
    </citation>
    <scope>NUCLEOTIDE SEQUENCE</scope>
</reference>
<evidence type="ECO:0000313" key="5">
    <source>
        <dbReference type="EMBL" id="CAH9068924.1"/>
    </source>
</evidence>
<dbReference type="PANTHER" id="PTHR47357">
    <property type="entry name" value="COP1-INTERACTIVE PROTEIN 1"/>
    <property type="match status" value="1"/>
</dbReference>
<dbReference type="GO" id="GO:0005856">
    <property type="term" value="C:cytoskeleton"/>
    <property type="evidence" value="ECO:0007669"/>
    <property type="project" value="TreeGrafter"/>
</dbReference>
<evidence type="ECO:0000256" key="3">
    <source>
        <dbReference type="SAM" id="MobiDB-lite"/>
    </source>
</evidence>
<evidence type="ECO:0000256" key="2">
    <source>
        <dbReference type="SAM" id="Coils"/>
    </source>
</evidence>
<evidence type="ECO:0000259" key="4">
    <source>
        <dbReference type="PROSITE" id="PS51774"/>
    </source>
</evidence>
<dbReference type="Proteomes" id="UP001152484">
    <property type="component" value="Unassembled WGS sequence"/>
</dbReference>
<dbReference type="EMBL" id="CAMAPE010000005">
    <property type="protein sequence ID" value="CAH9068924.1"/>
    <property type="molecule type" value="Genomic_DNA"/>
</dbReference>
<feature type="coiled-coil region" evidence="2">
    <location>
        <begin position="848"/>
        <end position="920"/>
    </location>
</feature>
<accession>A0A9P0YM73</accession>
<feature type="domain" description="NAB" evidence="4">
    <location>
        <begin position="10"/>
        <end position="81"/>
    </location>
</feature>
<gene>
    <name evidence="5" type="ORF">CEURO_LOCUS3006</name>
</gene>
<dbReference type="GO" id="GO:0005200">
    <property type="term" value="F:structural constituent of cytoskeleton"/>
    <property type="evidence" value="ECO:0007669"/>
    <property type="project" value="TreeGrafter"/>
</dbReference>
<dbReference type="AlphaFoldDB" id="A0A9P0YM73"/>
<protein>
    <recommendedName>
        <fullName evidence="4">NAB domain-containing protein</fullName>
    </recommendedName>
</protein>
<evidence type="ECO:0000256" key="1">
    <source>
        <dbReference type="ARBA" id="ARBA00023054"/>
    </source>
</evidence>
<evidence type="ECO:0000313" key="6">
    <source>
        <dbReference type="Proteomes" id="UP001152484"/>
    </source>
</evidence>
<feature type="coiled-coil region" evidence="2">
    <location>
        <begin position="494"/>
        <end position="737"/>
    </location>
</feature>
<feature type="coiled-coil region" evidence="2">
    <location>
        <begin position="307"/>
        <end position="447"/>
    </location>
</feature>
<sequence>MPKHRFRERIKSYFGSHIDHEKDEELRGAKETVEDKVQKILSLLKEEDGRDGKEPLVDLVRDFHTHYQSLYHRYDSLTGYIRNKAHEKKNMQENSFSSSSDSDSGCDDSSHGKKDSKNVELEIANIEVAELKTKLTSAMEEKEVLQLEYQQALNRLQEAERTIIEITDTVEKQEGERLKVVEDNADLSLQLEKACKLEAELNQKLEEIKQERAGIIFGFEEGKRTIEDLKNVILQLKDEKETIQGEFSMLQQKLDTSEREITQLNQAQRIAEEENRSLFLKIADLKETLSAKEKDHSVHKEMLESQYIEASSRFKSLEAHIKEIERERDEFVALMKNQEEKERDSSSQIEVLTTKTTNLQLEIEFLHTQKAELEEILANKSREISEFSTQIERLKEDLENKNADCQRMLDEKENHHLMMKKDRELELDSIRNQKNGLEEQLRGKIQEVVCLQGEKVEMQDKIYELEGAVTVKEHELSFLRKQSEDRECEASSQITSLTVQVTDLQEQLDTSNAQKCESEALYLIDIEKLKGELESKSLDVQRLLDEKDGLVVRVNDLEEEMKFQGEQFHKLEEQMRGEEASFQSRATEMEKTLNEKEVEILSLQKKLEDVQVGDDTHISYLTEEIDKLKNEADIIEADRAKLEIQLENQKTESAQKIADLERKIKEQEDALQKLIEEHRQLEIVLQESKMSLEVAEMKIGDVTEEFQKNLNSKDQKIEEMEEEIEDLKRDLEMKGDELGSVVENMRTIEVKLRLTNQKLRVTEQLLSEKEDDHSVKAEKLLQNQTNLGEQISSLSRTVTAYKETQQKITADVSDTVNETLSGMDMFSMKFEEDWGHIESRIYEILNELKVTKNLIKETSHEKENLKKENGSLLQQLRNKEESESVLKEKVRTLYKLEENFEALQKTVDEKDKKMGELERTMGEKDKGITDIGEEKREVIRQLCIWIDYHRSRYDHLKETFSKMNSRRLSS</sequence>
<dbReference type="OrthoDB" id="2441647at2759"/>
<name>A0A9P0YM73_CUSEU</name>
<keyword evidence="6" id="KW-1185">Reference proteome</keyword>
<proteinExistence type="predicted"/>
<feature type="region of interest" description="Disordered" evidence="3">
    <location>
        <begin position="89"/>
        <end position="116"/>
    </location>
</feature>